<dbReference type="STRING" id="109232.RMONA_02775"/>
<name>A0A0B7J3R8_9RICK</name>
<dbReference type="Proteomes" id="UP000018149">
    <property type="component" value="Chromosome I"/>
</dbReference>
<organism evidence="1 2">
    <name type="scientific">Rickettsia monacensis</name>
    <dbReference type="NCBI Taxonomy" id="109232"/>
    <lineage>
        <taxon>Bacteria</taxon>
        <taxon>Pseudomonadati</taxon>
        <taxon>Pseudomonadota</taxon>
        <taxon>Alphaproteobacteria</taxon>
        <taxon>Rickettsiales</taxon>
        <taxon>Rickettsiaceae</taxon>
        <taxon>Rickettsieae</taxon>
        <taxon>Rickettsia</taxon>
        <taxon>spotted fever group</taxon>
    </lineage>
</organism>
<accession>A0A0B7J3R8</accession>
<dbReference type="EMBL" id="LN794217">
    <property type="protein sequence ID" value="CEO16954.1"/>
    <property type="molecule type" value="Genomic_DNA"/>
</dbReference>
<dbReference type="AlphaFoldDB" id="A0A0B7J3R8"/>
<gene>
    <name evidence="1" type="ORF">RMONA_02775</name>
</gene>
<dbReference type="HOGENOM" id="CLU_214496_0_0_5"/>
<sequence>MRTIKRTAKFKRDYKREKRRKHGINLDDILLKAVR</sequence>
<keyword evidence="2" id="KW-1185">Reference proteome</keyword>
<proteinExistence type="predicted"/>
<protein>
    <submittedName>
        <fullName evidence="1">Uncharacterized protein</fullName>
    </submittedName>
</protein>
<dbReference type="KEGG" id="rmc:RMONA_02775"/>
<evidence type="ECO:0000313" key="1">
    <source>
        <dbReference type="EMBL" id="CEO16954.1"/>
    </source>
</evidence>
<reference evidence="1 2" key="1">
    <citation type="submission" date="2015-01" db="EMBL/GenBank/DDBJ databases">
        <title>Draft genome sequence of Rickettsia monacensis strain IrR/Munich.</title>
        <authorList>
            <person name="Felsheim R.F."/>
            <person name="Johnson S.L."/>
            <person name="Kurtti T.J."/>
            <person name="Munderloh U.G."/>
        </authorList>
    </citation>
    <scope>NUCLEOTIDE SEQUENCE [LARGE SCALE GENOMIC DNA]</scope>
    <source>
        <strain evidence="1 2">IrR/Munich</strain>
    </source>
</reference>
<evidence type="ECO:0000313" key="2">
    <source>
        <dbReference type="Proteomes" id="UP000018149"/>
    </source>
</evidence>